<accession>A0A6S7JC64</accession>
<sequence>MSRHLRGTNNTHVANATGRPIFARVDEDAQQIKSIKTEIEAEFGVKVGTGKVNVGVNSKLKTKTEIEYFEKKLRQTHGFTTIGPGQFDNFPSNNPHVSIFYKNGSGLGEVMSDTKKVSPDISVIATPTGLVTSQYGNVWLDASGKNWKR</sequence>
<evidence type="ECO:0000313" key="1">
    <source>
        <dbReference type="EMBL" id="CAB4027634.1"/>
    </source>
</evidence>
<comment type="caution">
    <text evidence="1">The sequence shown here is derived from an EMBL/GenBank/DDBJ whole genome shotgun (WGS) entry which is preliminary data.</text>
</comment>
<dbReference type="Proteomes" id="UP001152795">
    <property type="component" value="Unassembled WGS sequence"/>
</dbReference>
<proteinExistence type="predicted"/>
<keyword evidence="2" id="KW-1185">Reference proteome</keyword>
<protein>
    <submittedName>
        <fullName evidence="1">Uncharacterized protein</fullName>
    </submittedName>
</protein>
<evidence type="ECO:0000313" key="2">
    <source>
        <dbReference type="Proteomes" id="UP001152795"/>
    </source>
</evidence>
<gene>
    <name evidence="1" type="ORF">PACLA_8A002522</name>
</gene>
<dbReference type="AlphaFoldDB" id="A0A6S7JC64"/>
<reference evidence="1" key="1">
    <citation type="submission" date="2020-04" db="EMBL/GenBank/DDBJ databases">
        <authorList>
            <person name="Alioto T."/>
            <person name="Alioto T."/>
            <person name="Gomez Garrido J."/>
        </authorList>
    </citation>
    <scope>NUCLEOTIDE SEQUENCE</scope>
    <source>
        <strain evidence="1">A484AB</strain>
    </source>
</reference>
<dbReference type="EMBL" id="CACRXK020014927">
    <property type="protein sequence ID" value="CAB4027634.1"/>
    <property type="molecule type" value="Genomic_DNA"/>
</dbReference>
<organism evidence="1 2">
    <name type="scientific">Paramuricea clavata</name>
    <name type="common">Red gorgonian</name>
    <name type="synonym">Violescent sea-whip</name>
    <dbReference type="NCBI Taxonomy" id="317549"/>
    <lineage>
        <taxon>Eukaryota</taxon>
        <taxon>Metazoa</taxon>
        <taxon>Cnidaria</taxon>
        <taxon>Anthozoa</taxon>
        <taxon>Octocorallia</taxon>
        <taxon>Malacalcyonacea</taxon>
        <taxon>Plexauridae</taxon>
        <taxon>Paramuricea</taxon>
    </lineage>
</organism>
<name>A0A6S7JC64_PARCT</name>